<proteinExistence type="predicted"/>
<protein>
    <recommendedName>
        <fullName evidence="2">DUF397 domain-containing protein</fullName>
    </recommendedName>
</protein>
<gene>
    <name evidence="3" type="ORF">GCM10009863_46480</name>
</gene>
<feature type="region of interest" description="Disordered" evidence="1">
    <location>
        <begin position="1"/>
        <end position="25"/>
    </location>
</feature>
<sequence length="77" mass="8252">MAAQQREQDASDQAFAGASWHTSSYSGSGANCIEHASLPRGTQAVRDSKDRERGVLTFSPLTWQTFVSGVPSAPPTR</sequence>
<reference evidence="4" key="1">
    <citation type="journal article" date="2019" name="Int. J. Syst. Evol. Microbiol.">
        <title>The Global Catalogue of Microorganisms (GCM) 10K type strain sequencing project: providing services to taxonomists for standard genome sequencing and annotation.</title>
        <authorList>
            <consortium name="The Broad Institute Genomics Platform"/>
            <consortium name="The Broad Institute Genome Sequencing Center for Infectious Disease"/>
            <person name="Wu L."/>
            <person name="Ma J."/>
        </authorList>
    </citation>
    <scope>NUCLEOTIDE SEQUENCE [LARGE SCALE GENOMIC DNA]</scope>
    <source>
        <strain evidence="4">JCM 16373</strain>
    </source>
</reference>
<evidence type="ECO:0000313" key="3">
    <source>
        <dbReference type="EMBL" id="GAA2626377.1"/>
    </source>
</evidence>
<feature type="domain" description="DUF397" evidence="2">
    <location>
        <begin position="18"/>
        <end position="70"/>
    </location>
</feature>
<name>A0ABP6CWU2_9ACTN</name>
<dbReference type="InterPro" id="IPR007278">
    <property type="entry name" value="DUF397"/>
</dbReference>
<evidence type="ECO:0000256" key="1">
    <source>
        <dbReference type="SAM" id="MobiDB-lite"/>
    </source>
</evidence>
<evidence type="ECO:0000259" key="2">
    <source>
        <dbReference type="Pfam" id="PF04149"/>
    </source>
</evidence>
<comment type="caution">
    <text evidence="3">The sequence shown here is derived from an EMBL/GenBank/DDBJ whole genome shotgun (WGS) entry which is preliminary data.</text>
</comment>
<evidence type="ECO:0000313" key="4">
    <source>
        <dbReference type="Proteomes" id="UP001501447"/>
    </source>
</evidence>
<accession>A0ABP6CWU2</accession>
<organism evidence="3 4">
    <name type="scientific">Streptomyces axinellae</name>
    <dbReference type="NCBI Taxonomy" id="552788"/>
    <lineage>
        <taxon>Bacteria</taxon>
        <taxon>Bacillati</taxon>
        <taxon>Actinomycetota</taxon>
        <taxon>Actinomycetes</taxon>
        <taxon>Kitasatosporales</taxon>
        <taxon>Streptomycetaceae</taxon>
        <taxon>Streptomyces</taxon>
    </lineage>
</organism>
<dbReference type="RefSeq" id="WP_344568285.1">
    <property type="nucleotide sequence ID" value="NZ_BAAARJ010000016.1"/>
</dbReference>
<keyword evidence="4" id="KW-1185">Reference proteome</keyword>
<dbReference type="Pfam" id="PF04149">
    <property type="entry name" value="DUF397"/>
    <property type="match status" value="1"/>
</dbReference>
<dbReference type="Proteomes" id="UP001501447">
    <property type="component" value="Unassembled WGS sequence"/>
</dbReference>
<dbReference type="EMBL" id="BAAARJ010000016">
    <property type="protein sequence ID" value="GAA2626377.1"/>
    <property type="molecule type" value="Genomic_DNA"/>
</dbReference>